<dbReference type="Proteomes" id="UP000320762">
    <property type="component" value="Unassembled WGS sequence"/>
</dbReference>
<dbReference type="CDD" id="cd12087">
    <property type="entry name" value="TM_EGFR-like"/>
    <property type="match status" value="1"/>
</dbReference>
<dbReference type="AlphaFoldDB" id="A0A550BV60"/>
<feature type="compositionally biased region" description="Basic and acidic residues" evidence="1">
    <location>
        <begin position="180"/>
        <end position="200"/>
    </location>
</feature>
<dbReference type="OrthoDB" id="3010559at2759"/>
<dbReference type="EMBL" id="VDMD01000069">
    <property type="protein sequence ID" value="TRM56432.1"/>
    <property type="molecule type" value="Genomic_DNA"/>
</dbReference>
<feature type="transmembrane region" description="Helical" evidence="2">
    <location>
        <begin position="45"/>
        <end position="67"/>
    </location>
</feature>
<reference evidence="3 4" key="1">
    <citation type="journal article" date="2019" name="New Phytol.">
        <title>Comparative genomics reveals unique wood-decay strategies and fruiting body development in the Schizophyllaceae.</title>
        <authorList>
            <person name="Almasi E."/>
            <person name="Sahu N."/>
            <person name="Krizsan K."/>
            <person name="Balint B."/>
            <person name="Kovacs G.M."/>
            <person name="Kiss B."/>
            <person name="Cseklye J."/>
            <person name="Drula E."/>
            <person name="Henrissat B."/>
            <person name="Nagy I."/>
            <person name="Chovatia M."/>
            <person name="Adam C."/>
            <person name="LaButti K."/>
            <person name="Lipzen A."/>
            <person name="Riley R."/>
            <person name="Grigoriev I.V."/>
            <person name="Nagy L.G."/>
        </authorList>
    </citation>
    <scope>NUCLEOTIDE SEQUENCE [LARGE SCALE GENOMIC DNA]</scope>
    <source>
        <strain evidence="3 4">NL-1724</strain>
    </source>
</reference>
<keyword evidence="2" id="KW-0472">Membrane</keyword>
<evidence type="ECO:0000256" key="1">
    <source>
        <dbReference type="SAM" id="MobiDB-lite"/>
    </source>
</evidence>
<organism evidence="3 4">
    <name type="scientific">Schizophyllum amplum</name>
    <dbReference type="NCBI Taxonomy" id="97359"/>
    <lineage>
        <taxon>Eukaryota</taxon>
        <taxon>Fungi</taxon>
        <taxon>Dikarya</taxon>
        <taxon>Basidiomycota</taxon>
        <taxon>Agaricomycotina</taxon>
        <taxon>Agaricomycetes</taxon>
        <taxon>Agaricomycetidae</taxon>
        <taxon>Agaricales</taxon>
        <taxon>Schizophyllaceae</taxon>
        <taxon>Schizophyllum</taxon>
    </lineage>
</organism>
<keyword evidence="2" id="KW-1133">Transmembrane helix</keyword>
<accession>A0A550BV60</accession>
<sequence>MIFERPTLLDRSSDRIVDPHRFRIGTLAKQAGTLVQRGDDGKTGMIVGAVVVGIALFVVIAGFFLAWRQRTSKRKADYMAADTGDAFDDGEHYDMDVQRAADDGVDGLRMYGKQGRGYGDGGMGYDDPYDGGYDTRELHKHDASPRYDDSPAKYDPHGRPVSTAESGRTLYDDGASLRKVQSDETIHVPHQPVDKEDALR</sequence>
<evidence type="ECO:0000313" key="3">
    <source>
        <dbReference type="EMBL" id="TRM56432.1"/>
    </source>
</evidence>
<feature type="compositionally biased region" description="Basic and acidic residues" evidence="1">
    <location>
        <begin position="133"/>
        <end position="158"/>
    </location>
</feature>
<keyword evidence="4" id="KW-1185">Reference proteome</keyword>
<evidence type="ECO:0000313" key="4">
    <source>
        <dbReference type="Proteomes" id="UP000320762"/>
    </source>
</evidence>
<comment type="caution">
    <text evidence="3">The sequence shown here is derived from an EMBL/GenBank/DDBJ whole genome shotgun (WGS) entry which is preliminary data.</text>
</comment>
<evidence type="ECO:0000256" key="2">
    <source>
        <dbReference type="SAM" id="Phobius"/>
    </source>
</evidence>
<name>A0A550BV60_9AGAR</name>
<gene>
    <name evidence="3" type="ORF">BD626DRAFT_519483</name>
</gene>
<keyword evidence="2" id="KW-0812">Transmembrane</keyword>
<feature type="region of interest" description="Disordered" evidence="1">
    <location>
        <begin position="117"/>
        <end position="200"/>
    </location>
</feature>
<proteinExistence type="predicted"/>
<protein>
    <submittedName>
        <fullName evidence="3">Uncharacterized protein</fullName>
    </submittedName>
</protein>